<keyword evidence="2" id="KW-1185">Reference proteome</keyword>
<proteinExistence type="predicted"/>
<gene>
    <name evidence="1" type="ORF">SAMN05660349_02847</name>
</gene>
<accession>A0A1T5E971</accession>
<evidence type="ECO:0000313" key="2">
    <source>
        <dbReference type="Proteomes" id="UP000190852"/>
    </source>
</evidence>
<sequence>MIKRLIKPSKKYNLTFQKHVVSLQPKAISRNERNKSPPLAEAI</sequence>
<evidence type="ECO:0000313" key="1">
    <source>
        <dbReference type="EMBL" id="SKB80371.1"/>
    </source>
</evidence>
<protein>
    <submittedName>
        <fullName evidence="1">Uncharacterized protein</fullName>
    </submittedName>
</protein>
<dbReference type="EMBL" id="FUYQ01000024">
    <property type="protein sequence ID" value="SKB80371.1"/>
    <property type="molecule type" value="Genomic_DNA"/>
</dbReference>
<dbReference type="AlphaFoldDB" id="A0A1T5E971"/>
<organism evidence="1 2">
    <name type="scientific">Parabacteroides chartae</name>
    <dbReference type="NCBI Taxonomy" id="1037355"/>
    <lineage>
        <taxon>Bacteria</taxon>
        <taxon>Pseudomonadati</taxon>
        <taxon>Bacteroidota</taxon>
        <taxon>Bacteroidia</taxon>
        <taxon>Bacteroidales</taxon>
        <taxon>Tannerellaceae</taxon>
        <taxon>Parabacteroides</taxon>
    </lineage>
</organism>
<dbReference type="Proteomes" id="UP000190852">
    <property type="component" value="Unassembled WGS sequence"/>
</dbReference>
<reference evidence="2" key="1">
    <citation type="submission" date="2017-02" db="EMBL/GenBank/DDBJ databases">
        <authorList>
            <person name="Varghese N."/>
            <person name="Submissions S."/>
        </authorList>
    </citation>
    <scope>NUCLEOTIDE SEQUENCE [LARGE SCALE GENOMIC DNA]</scope>
    <source>
        <strain evidence="2">DSM 24967</strain>
    </source>
</reference>
<name>A0A1T5E971_9BACT</name>